<dbReference type="STRING" id="126957.T1IMX5"/>
<dbReference type="PANTHER" id="PTHR11783">
    <property type="entry name" value="SULFOTRANSFERASE SULT"/>
    <property type="match status" value="1"/>
</dbReference>
<reference evidence="5" key="1">
    <citation type="submission" date="2011-05" db="EMBL/GenBank/DDBJ databases">
        <authorList>
            <person name="Richards S.R."/>
            <person name="Qu J."/>
            <person name="Jiang H."/>
            <person name="Jhangiani S.N."/>
            <person name="Agravi P."/>
            <person name="Goodspeed R."/>
            <person name="Gross S."/>
            <person name="Mandapat C."/>
            <person name="Jackson L."/>
            <person name="Mathew T."/>
            <person name="Pu L."/>
            <person name="Thornton R."/>
            <person name="Saada N."/>
            <person name="Wilczek-Boney K.B."/>
            <person name="Lee S."/>
            <person name="Kovar C."/>
            <person name="Wu Y."/>
            <person name="Scherer S.E."/>
            <person name="Worley K.C."/>
            <person name="Muzny D.M."/>
            <person name="Gibbs R."/>
        </authorList>
    </citation>
    <scope>NUCLEOTIDE SEQUENCE</scope>
    <source>
        <strain evidence="5">Brora</strain>
    </source>
</reference>
<evidence type="ECO:0000313" key="4">
    <source>
        <dbReference type="EnsemblMetazoa" id="SMAR002342-PA"/>
    </source>
</evidence>
<dbReference type="GO" id="GO:0008146">
    <property type="term" value="F:sulfotransferase activity"/>
    <property type="evidence" value="ECO:0007669"/>
    <property type="project" value="InterPro"/>
</dbReference>
<feature type="domain" description="Sulfotransferase" evidence="3">
    <location>
        <begin position="48"/>
        <end position="287"/>
    </location>
</feature>
<dbReference type="InterPro" id="IPR000863">
    <property type="entry name" value="Sulfotransferase_dom"/>
</dbReference>
<evidence type="ECO:0000259" key="3">
    <source>
        <dbReference type="Pfam" id="PF00685"/>
    </source>
</evidence>
<dbReference type="Pfam" id="PF00685">
    <property type="entry name" value="Sulfotransfer_1"/>
    <property type="match status" value="1"/>
</dbReference>
<accession>T1IMX5</accession>
<dbReference type="EnsemblMetazoa" id="SMAR002342-RA">
    <property type="protein sequence ID" value="SMAR002342-PA"/>
    <property type="gene ID" value="SMAR002342"/>
</dbReference>
<protein>
    <recommendedName>
        <fullName evidence="3">Sulfotransferase domain-containing protein</fullName>
    </recommendedName>
</protein>
<dbReference type="InterPro" id="IPR027417">
    <property type="entry name" value="P-loop_NTPase"/>
</dbReference>
<dbReference type="eggNOG" id="KOG1584">
    <property type="taxonomic scope" value="Eukaryota"/>
</dbReference>
<dbReference type="Proteomes" id="UP000014500">
    <property type="component" value="Unassembled WGS sequence"/>
</dbReference>
<dbReference type="SUPFAM" id="SSF52540">
    <property type="entry name" value="P-loop containing nucleoside triphosphate hydrolases"/>
    <property type="match status" value="1"/>
</dbReference>
<proteinExistence type="inferred from homology"/>
<evidence type="ECO:0000313" key="5">
    <source>
        <dbReference type="Proteomes" id="UP000014500"/>
    </source>
</evidence>
<dbReference type="Gene3D" id="3.40.50.300">
    <property type="entry name" value="P-loop containing nucleotide triphosphate hydrolases"/>
    <property type="match status" value="1"/>
</dbReference>
<evidence type="ECO:0000256" key="1">
    <source>
        <dbReference type="ARBA" id="ARBA00005771"/>
    </source>
</evidence>
<evidence type="ECO:0000256" key="2">
    <source>
        <dbReference type="ARBA" id="ARBA00022679"/>
    </source>
</evidence>
<sequence>MQNFKSIGKIPVYGNKEFFLSENDYCLTDVFGGPTAAKSLDKFEAREDDVFVVSFPKTGTTWMQEIVYLIGSNLNFEAAKTISMMTRCPYMELIPNRVDVSTMPSPRFLKFHYGYSMLPQSIKDKKCKIICPYRNPKDTLMSYYHFSKSEAIIGFNSDLETFVDYFVNDRVLYSPFWKFTLEFWDRRNDDNIMLVAYEEMIQDLPKVIRSVAKLMDKSLSEDDIIKIANFCSFDSMKKNFKMDEKETNKSKFNSFFFRKGKVGDWKNHLTEEMNRKVDEYLKKHFSSSDIQFTYE</sequence>
<dbReference type="PhylomeDB" id="T1IMX5"/>
<comment type="similarity">
    <text evidence="1">Belongs to the sulfotransferase 1 family.</text>
</comment>
<keyword evidence="2" id="KW-0808">Transferase</keyword>
<reference evidence="4" key="2">
    <citation type="submission" date="2015-02" db="UniProtKB">
        <authorList>
            <consortium name="EnsemblMetazoa"/>
        </authorList>
    </citation>
    <scope>IDENTIFICATION</scope>
</reference>
<organism evidence="4 5">
    <name type="scientific">Strigamia maritima</name>
    <name type="common">European centipede</name>
    <name type="synonym">Geophilus maritimus</name>
    <dbReference type="NCBI Taxonomy" id="126957"/>
    <lineage>
        <taxon>Eukaryota</taxon>
        <taxon>Metazoa</taxon>
        <taxon>Ecdysozoa</taxon>
        <taxon>Arthropoda</taxon>
        <taxon>Myriapoda</taxon>
        <taxon>Chilopoda</taxon>
        <taxon>Pleurostigmophora</taxon>
        <taxon>Geophilomorpha</taxon>
        <taxon>Linotaeniidae</taxon>
        <taxon>Strigamia</taxon>
    </lineage>
</organism>
<keyword evidence="5" id="KW-1185">Reference proteome</keyword>
<name>T1IMX5_STRMM</name>
<dbReference type="AlphaFoldDB" id="T1IMX5"/>
<dbReference type="EMBL" id="JH431097">
    <property type="status" value="NOT_ANNOTATED_CDS"/>
    <property type="molecule type" value="Genomic_DNA"/>
</dbReference>
<dbReference type="HOGENOM" id="CLU_027239_1_1_1"/>